<comment type="caution">
    <text evidence="9">The sequence shown here is derived from an EMBL/GenBank/DDBJ whole genome shotgun (WGS) entry which is preliminary data.</text>
</comment>
<evidence type="ECO:0000256" key="2">
    <source>
        <dbReference type="ARBA" id="ARBA00009177"/>
    </source>
</evidence>
<keyword evidence="7" id="KW-0927">Auxin signaling pathway</keyword>
<sequence length="54" mass="5819">MSARAALPQAIVSFIYAKEYGLHVNVLSTAVIFGTIVSIPVLVAYYAVLDLLHV</sequence>
<keyword evidence="3" id="KW-0813">Transport</keyword>
<dbReference type="InterPro" id="IPR051107">
    <property type="entry name" value="Auxin_Efflux_Carrier"/>
</dbReference>
<keyword evidence="5 8" id="KW-1133">Transmembrane helix</keyword>
<dbReference type="EMBL" id="MNCJ02000324">
    <property type="protein sequence ID" value="KAF5791096.1"/>
    <property type="molecule type" value="Genomic_DNA"/>
</dbReference>
<dbReference type="GO" id="GO:0055085">
    <property type="term" value="P:transmembrane transport"/>
    <property type="evidence" value="ECO:0007669"/>
    <property type="project" value="InterPro"/>
</dbReference>
<comment type="similarity">
    <text evidence="2">Belongs to the auxin efflux carrier (TC 2.A.69.1) family.</text>
</comment>
<name>A0A9K3I6F7_HELAN</name>
<reference evidence="9" key="1">
    <citation type="journal article" date="2017" name="Nature">
        <title>The sunflower genome provides insights into oil metabolism, flowering and Asterid evolution.</title>
        <authorList>
            <person name="Badouin H."/>
            <person name="Gouzy J."/>
            <person name="Grassa C.J."/>
            <person name="Murat F."/>
            <person name="Staton S.E."/>
            <person name="Cottret L."/>
            <person name="Lelandais-Briere C."/>
            <person name="Owens G.L."/>
            <person name="Carrere S."/>
            <person name="Mayjonade B."/>
            <person name="Legrand L."/>
            <person name="Gill N."/>
            <person name="Kane N.C."/>
            <person name="Bowers J.E."/>
            <person name="Hubner S."/>
            <person name="Bellec A."/>
            <person name="Berard A."/>
            <person name="Berges H."/>
            <person name="Blanchet N."/>
            <person name="Boniface M.C."/>
            <person name="Brunel D."/>
            <person name="Catrice O."/>
            <person name="Chaidir N."/>
            <person name="Claudel C."/>
            <person name="Donnadieu C."/>
            <person name="Faraut T."/>
            <person name="Fievet G."/>
            <person name="Helmstetter N."/>
            <person name="King M."/>
            <person name="Knapp S.J."/>
            <person name="Lai Z."/>
            <person name="Le Paslier M.C."/>
            <person name="Lippi Y."/>
            <person name="Lorenzon L."/>
            <person name="Mandel J.R."/>
            <person name="Marage G."/>
            <person name="Marchand G."/>
            <person name="Marquand E."/>
            <person name="Bret-Mestries E."/>
            <person name="Morien E."/>
            <person name="Nambeesan S."/>
            <person name="Nguyen T."/>
            <person name="Pegot-Espagnet P."/>
            <person name="Pouilly N."/>
            <person name="Raftis F."/>
            <person name="Sallet E."/>
            <person name="Schiex T."/>
            <person name="Thomas J."/>
            <person name="Vandecasteele C."/>
            <person name="Vares D."/>
            <person name="Vear F."/>
            <person name="Vautrin S."/>
            <person name="Crespi M."/>
            <person name="Mangin B."/>
            <person name="Burke J.M."/>
            <person name="Salse J."/>
            <person name="Munos S."/>
            <person name="Vincourt P."/>
            <person name="Rieseberg L.H."/>
            <person name="Langlade N.B."/>
        </authorList>
    </citation>
    <scope>NUCLEOTIDE SEQUENCE</scope>
    <source>
        <tissue evidence="9">Leaves</tissue>
    </source>
</reference>
<reference evidence="9" key="2">
    <citation type="submission" date="2020-06" db="EMBL/GenBank/DDBJ databases">
        <title>Helianthus annuus Genome sequencing and assembly Release 2.</title>
        <authorList>
            <person name="Gouzy J."/>
            <person name="Langlade N."/>
            <person name="Munos S."/>
        </authorList>
    </citation>
    <scope>NUCLEOTIDE SEQUENCE</scope>
    <source>
        <tissue evidence="9">Leaves</tissue>
    </source>
</reference>
<keyword evidence="4 8" id="KW-0812">Transmembrane</keyword>
<evidence type="ECO:0000256" key="1">
    <source>
        <dbReference type="ARBA" id="ARBA00004141"/>
    </source>
</evidence>
<dbReference type="GO" id="GO:0009734">
    <property type="term" value="P:auxin-activated signaling pathway"/>
    <property type="evidence" value="ECO:0007669"/>
    <property type="project" value="UniProtKB-KW"/>
</dbReference>
<proteinExistence type="inferred from homology"/>
<dbReference type="GO" id="GO:0016020">
    <property type="term" value="C:membrane"/>
    <property type="evidence" value="ECO:0007669"/>
    <property type="project" value="UniProtKB-SubCell"/>
</dbReference>
<dbReference type="Proteomes" id="UP000215914">
    <property type="component" value="Unassembled WGS sequence"/>
</dbReference>
<protein>
    <submittedName>
        <fullName evidence="9">Membrane transport protein</fullName>
    </submittedName>
</protein>
<accession>A0A9K3I6F7</accession>
<evidence type="ECO:0000256" key="8">
    <source>
        <dbReference type="SAM" id="Phobius"/>
    </source>
</evidence>
<evidence type="ECO:0000313" key="9">
    <source>
        <dbReference type="EMBL" id="KAF5791096.1"/>
    </source>
</evidence>
<evidence type="ECO:0000256" key="3">
    <source>
        <dbReference type="ARBA" id="ARBA00022448"/>
    </source>
</evidence>
<dbReference type="PANTHER" id="PTHR31752:SF75">
    <property type="entry name" value="AUXIN EFFLUX CARRIER-RELATED"/>
    <property type="match status" value="1"/>
</dbReference>
<comment type="subcellular location">
    <subcellularLocation>
        <location evidence="1">Membrane</location>
        <topology evidence="1">Multi-pass membrane protein</topology>
    </subcellularLocation>
</comment>
<keyword evidence="6 8" id="KW-0472">Membrane</keyword>
<gene>
    <name evidence="9" type="ORF">HanXRQr2_Chr09g0390771</name>
</gene>
<feature type="transmembrane region" description="Helical" evidence="8">
    <location>
        <begin position="27"/>
        <end position="48"/>
    </location>
</feature>
<evidence type="ECO:0000256" key="7">
    <source>
        <dbReference type="ARBA" id="ARBA00023294"/>
    </source>
</evidence>
<evidence type="ECO:0000313" key="10">
    <source>
        <dbReference type="Proteomes" id="UP000215914"/>
    </source>
</evidence>
<evidence type="ECO:0000256" key="4">
    <source>
        <dbReference type="ARBA" id="ARBA00022692"/>
    </source>
</evidence>
<dbReference type="AlphaFoldDB" id="A0A9K3I6F7"/>
<keyword evidence="10" id="KW-1185">Reference proteome</keyword>
<evidence type="ECO:0000256" key="6">
    <source>
        <dbReference type="ARBA" id="ARBA00023136"/>
    </source>
</evidence>
<evidence type="ECO:0000256" key="5">
    <source>
        <dbReference type="ARBA" id="ARBA00022989"/>
    </source>
</evidence>
<dbReference type="Gramene" id="mRNA:HanXRQr2_Chr09g0390771">
    <property type="protein sequence ID" value="mRNA:HanXRQr2_Chr09g0390771"/>
    <property type="gene ID" value="HanXRQr2_Chr09g0390771"/>
</dbReference>
<dbReference type="InterPro" id="IPR004776">
    <property type="entry name" value="Mem_transp_PIN-like"/>
</dbReference>
<organism evidence="9 10">
    <name type="scientific">Helianthus annuus</name>
    <name type="common">Common sunflower</name>
    <dbReference type="NCBI Taxonomy" id="4232"/>
    <lineage>
        <taxon>Eukaryota</taxon>
        <taxon>Viridiplantae</taxon>
        <taxon>Streptophyta</taxon>
        <taxon>Embryophyta</taxon>
        <taxon>Tracheophyta</taxon>
        <taxon>Spermatophyta</taxon>
        <taxon>Magnoliopsida</taxon>
        <taxon>eudicotyledons</taxon>
        <taxon>Gunneridae</taxon>
        <taxon>Pentapetalae</taxon>
        <taxon>asterids</taxon>
        <taxon>campanulids</taxon>
        <taxon>Asterales</taxon>
        <taxon>Asteraceae</taxon>
        <taxon>Asteroideae</taxon>
        <taxon>Heliantheae alliance</taxon>
        <taxon>Heliantheae</taxon>
        <taxon>Helianthus</taxon>
    </lineage>
</organism>
<dbReference type="Pfam" id="PF03547">
    <property type="entry name" value="Mem_trans"/>
    <property type="match status" value="1"/>
</dbReference>
<dbReference type="PANTHER" id="PTHR31752">
    <property type="entry name" value="AUXIN EFFLUX CARRIER COMPONENT 1B-RELATED"/>
    <property type="match status" value="1"/>
</dbReference>